<dbReference type="RefSeq" id="WP_106502105.1">
    <property type="nucleotide sequence ID" value="NZ_PXXO01000003.1"/>
</dbReference>
<keyword evidence="4" id="KW-1185">Reference proteome</keyword>
<dbReference type="Pfam" id="PF17289">
    <property type="entry name" value="Terminase_6C"/>
    <property type="match status" value="1"/>
</dbReference>
<evidence type="ECO:0000313" key="3">
    <source>
        <dbReference type="EMBL" id="PSJ06597.1"/>
    </source>
</evidence>
<evidence type="ECO:0000313" key="4">
    <source>
        <dbReference type="Proteomes" id="UP000243002"/>
    </source>
</evidence>
<reference evidence="3 4" key="1">
    <citation type="journal article" date="2018" name="Environ. Microbiol.">
        <title>Ecological and genomic features of two widespread freshwater picocyanobacteria.</title>
        <authorList>
            <person name="Cabello-Yeves P.J."/>
            <person name="Picazo A."/>
            <person name="Camacho A."/>
            <person name="Callieri C."/>
            <person name="Rosselli R."/>
            <person name="Roda-Garcia J.J."/>
            <person name="Coutinho F.H."/>
            <person name="Rodriguez-Valera F."/>
        </authorList>
    </citation>
    <scope>NUCLEOTIDE SEQUENCE [LARGE SCALE GENOMIC DNA]</scope>
    <source>
        <strain evidence="3 4">Tous</strain>
    </source>
</reference>
<name>A0A2P7MZH3_9CYAN</name>
<comment type="caution">
    <text evidence="3">The sequence shown here is derived from an EMBL/GenBank/DDBJ whole genome shotgun (WGS) entry which is preliminary data.</text>
</comment>
<protein>
    <submittedName>
        <fullName evidence="3">Terminase</fullName>
    </submittedName>
</protein>
<gene>
    <name evidence="3" type="ORF">C7K55_03900</name>
</gene>
<dbReference type="Proteomes" id="UP000243002">
    <property type="component" value="Unassembled WGS sequence"/>
</dbReference>
<dbReference type="InterPro" id="IPR035421">
    <property type="entry name" value="Terminase_6C"/>
</dbReference>
<organism evidence="3 4">
    <name type="scientific">Cyanobium usitatum str. Tous</name>
    <dbReference type="NCBI Taxonomy" id="2116684"/>
    <lineage>
        <taxon>Bacteria</taxon>
        <taxon>Bacillati</taxon>
        <taxon>Cyanobacteriota</taxon>
        <taxon>Cyanophyceae</taxon>
        <taxon>Synechococcales</taxon>
        <taxon>Prochlorococcaceae</taxon>
        <taxon>Cyanobium</taxon>
    </lineage>
</organism>
<dbReference type="OrthoDB" id="9771580at2"/>
<sequence length="544" mass="60023">MAGLILDPAGDLWDDWGLLDVPDPCRQQNTPQLQQIFRDFIVAAYPGYAFHTWAERLIALLQRVADGELNRLIVCCPPRLGKSLLVSKLFPAYWVSRYPTRFCAIASYSAELAYAHSREARHYYRAVGHPLSKDSTAVGNWLTPERGGCIAAGVRGPFTGKGYALGIIDDPYKGPEDANSAGQRQKLIEWFQSVWLTRAEPAPQGPSRWGFAGAAQVVVLTRWHQDDLIGWLLEQESGDAPQRWQVLNLPAIAEPPQQQILFPATCTIEPDWRQPAEPLCPERFPLAELEQIRIRAGSYWWNALYQQRPSPAEGLLFQRAWIRTTAGTPAPDGRAAQRPFAAVVLSCDLSFKGGEANDYCGFCLLGLLPDQEARHPAAQARARGEQLHPSAARVRSPVEQQEGVHRIEVIWSQHHRLDLPGVMNFLGQTLASLGKALSPDAVLIEDAANGPAVCQLLQRQIPGLIAVRPSGSKVSRAHAVAPLMEAGQLAFRSGNDALISELLGFPNGAHDDLVDAFGQGVIWLQSQHWRSQGKATPRPLLFSR</sequence>
<dbReference type="NCBIfam" id="TIGR01630">
    <property type="entry name" value="psiM2_ORF9"/>
    <property type="match status" value="1"/>
</dbReference>
<dbReference type="InterPro" id="IPR006517">
    <property type="entry name" value="Phage_terminase_lsu-like_C"/>
</dbReference>
<dbReference type="Gene3D" id="3.30.420.240">
    <property type="match status" value="1"/>
</dbReference>
<proteinExistence type="predicted"/>
<evidence type="ECO:0000256" key="1">
    <source>
        <dbReference type="ARBA" id="ARBA00022612"/>
    </source>
</evidence>
<keyword evidence="1" id="KW-1188">Viral release from host cell</keyword>
<dbReference type="EMBL" id="PXXO01000003">
    <property type="protein sequence ID" value="PSJ06597.1"/>
    <property type="molecule type" value="Genomic_DNA"/>
</dbReference>
<accession>A0A2P7MZH3</accession>
<dbReference type="AlphaFoldDB" id="A0A2P7MZH3"/>
<feature type="domain" description="Terminase large subunit gp17-like C-terminal" evidence="2">
    <location>
        <begin position="432"/>
        <end position="518"/>
    </location>
</feature>
<evidence type="ECO:0000259" key="2">
    <source>
        <dbReference type="Pfam" id="PF17289"/>
    </source>
</evidence>